<evidence type="ECO:0000313" key="2">
    <source>
        <dbReference type="EMBL" id="GFR38088.1"/>
    </source>
</evidence>
<dbReference type="InterPro" id="IPR007686">
    <property type="entry name" value="YutG/PgpA"/>
</dbReference>
<evidence type="ECO:0000259" key="1">
    <source>
        <dbReference type="Pfam" id="PF04608"/>
    </source>
</evidence>
<comment type="caution">
    <text evidence="2">The sequence shown here is derived from an EMBL/GenBank/DDBJ whole genome shotgun (WGS) entry which is preliminary data.</text>
</comment>
<dbReference type="SUPFAM" id="SSF101307">
    <property type="entry name" value="YutG-like"/>
    <property type="match status" value="1"/>
</dbReference>
<name>A0A916QFG1_9BACL</name>
<reference evidence="2" key="2">
    <citation type="journal article" date="2021" name="Data Brief">
        <title>Draft genome sequence data of the facultative, thermophilic, xylanolytic bacterium Paenibacillus sp. strain DA-C8.</title>
        <authorList>
            <person name="Chhe C."/>
            <person name="Uke A."/>
            <person name="Baramee S."/>
            <person name="Ungkulpasvich U."/>
            <person name="Tachaapaikoon C."/>
            <person name="Pason P."/>
            <person name="Waeonukul R."/>
            <person name="Ratanakhanokchai K."/>
            <person name="Kosugi A."/>
        </authorList>
    </citation>
    <scope>NUCLEOTIDE SEQUENCE</scope>
    <source>
        <strain evidence="2">DA-C8</strain>
    </source>
</reference>
<dbReference type="Pfam" id="PF04608">
    <property type="entry name" value="PgpA"/>
    <property type="match status" value="1"/>
</dbReference>
<evidence type="ECO:0000313" key="3">
    <source>
        <dbReference type="Proteomes" id="UP000654993"/>
    </source>
</evidence>
<dbReference type="InterPro" id="IPR036681">
    <property type="entry name" value="PgpA-like_sf"/>
</dbReference>
<organism evidence="2 3">
    <name type="scientific">Insulibacter thermoxylanivorax</name>
    <dbReference type="NCBI Taxonomy" id="2749268"/>
    <lineage>
        <taxon>Bacteria</taxon>
        <taxon>Bacillati</taxon>
        <taxon>Bacillota</taxon>
        <taxon>Bacilli</taxon>
        <taxon>Bacillales</taxon>
        <taxon>Paenibacillaceae</taxon>
        <taxon>Insulibacter</taxon>
    </lineage>
</organism>
<sequence>MEEAVSYMLKLLDERGVKLDDVAKIVHQLQFPYNSSLTLEDCRASVLAVLAKRDVQYTLLTGIALDMMAEKKLLPAPLQDIMEADESLYGVDEVLALGITNAYGMIGLTSFGYLDKEKSGIIRELNANGSHIHVFLDDLICALAAAASARIAHKSKNIKLYDWQRQQRSGRLAGESAVDGS</sequence>
<dbReference type="InterPro" id="IPR026038">
    <property type="entry name" value="Put_PGPase"/>
</dbReference>
<dbReference type="EMBL" id="BMAQ01000010">
    <property type="protein sequence ID" value="GFR38088.1"/>
    <property type="molecule type" value="Genomic_DNA"/>
</dbReference>
<protein>
    <recommendedName>
        <fullName evidence="1">YutG/PgpA domain-containing protein</fullName>
    </recommendedName>
</protein>
<keyword evidence="3" id="KW-1185">Reference proteome</keyword>
<feature type="domain" description="YutG/PgpA" evidence="1">
    <location>
        <begin position="42"/>
        <end position="152"/>
    </location>
</feature>
<dbReference type="Gene3D" id="1.10.3760.10">
    <property type="entry name" value="PgpA-like"/>
    <property type="match status" value="1"/>
</dbReference>
<reference evidence="2" key="1">
    <citation type="submission" date="2020-08" db="EMBL/GenBank/DDBJ databases">
        <authorList>
            <person name="Uke A."/>
            <person name="Chhe C."/>
            <person name="Baramee S."/>
            <person name="Kosugi A."/>
        </authorList>
    </citation>
    <scope>NUCLEOTIDE SEQUENCE</scope>
    <source>
        <strain evidence="2">DA-C8</strain>
    </source>
</reference>
<dbReference type="RefSeq" id="WP_200966355.1">
    <property type="nucleotide sequence ID" value="NZ_BMAQ01000010.1"/>
</dbReference>
<dbReference type="AlphaFoldDB" id="A0A916QFG1"/>
<proteinExistence type="predicted"/>
<dbReference type="GO" id="GO:0008962">
    <property type="term" value="F:phosphatidylglycerophosphatase activity"/>
    <property type="evidence" value="ECO:0007669"/>
    <property type="project" value="InterPro"/>
</dbReference>
<dbReference type="Proteomes" id="UP000654993">
    <property type="component" value="Unassembled WGS sequence"/>
</dbReference>
<dbReference type="CDD" id="cd06971">
    <property type="entry name" value="PgpA"/>
    <property type="match status" value="1"/>
</dbReference>
<dbReference type="PIRSF" id="PIRSF019587">
    <property type="entry name" value="PGPase"/>
    <property type="match status" value="1"/>
</dbReference>
<accession>A0A916QFG1</accession>
<gene>
    <name evidence="2" type="primary">ypjQ</name>
    <name evidence="2" type="ORF">PRECH8_13840</name>
</gene>
<dbReference type="GO" id="GO:0006629">
    <property type="term" value="P:lipid metabolic process"/>
    <property type="evidence" value="ECO:0007669"/>
    <property type="project" value="InterPro"/>
</dbReference>